<evidence type="ECO:0000256" key="3">
    <source>
        <dbReference type="ARBA" id="ARBA00022839"/>
    </source>
</evidence>
<dbReference type="PANTHER" id="PTHR23044:SF61">
    <property type="entry name" value="3'-5' EXORIBONUCLEASE 1-RELATED"/>
    <property type="match status" value="1"/>
</dbReference>
<dbReference type="SUPFAM" id="SSF53098">
    <property type="entry name" value="Ribonuclease H-like"/>
    <property type="match status" value="1"/>
</dbReference>
<dbReference type="AlphaFoldDB" id="A0AB94INS8"/>
<dbReference type="GO" id="GO:0000175">
    <property type="term" value="F:3'-5'-RNA exonuclease activity"/>
    <property type="evidence" value="ECO:0007669"/>
    <property type="project" value="InterPro"/>
</dbReference>
<name>A0AB94INS8_9BACI</name>
<keyword evidence="1" id="KW-0540">Nuclease</keyword>
<sequence length="220" mass="25899">MYKEGKSEGGEMMKARRQYLFIDFEFTMPERNIRMKEFFPEIIEIGIVAVVDNLVTEQFSSFVTPRKFLKLSERCKSFLHISQQQVDKGMSIYELIKKLEEFNKEHYETSIVTWGNMDMKVLRHNCLEAGVAFPFNNAKEIDLSMEYKRFFGDQNQTGLWKAVQEYGKEGTGRHHRALDDALTTYNIFKLVEKDKRYLEKPEPTTIGDRVDFSKLLNEFA</sequence>
<dbReference type="Proteomes" id="UP000018877">
    <property type="component" value="Unassembled WGS sequence"/>
</dbReference>
<dbReference type="NCBIfam" id="NF005838">
    <property type="entry name" value="PRK07748.1"/>
    <property type="match status" value="1"/>
</dbReference>
<protein>
    <submittedName>
        <fullName evidence="5">Sporulation inhibitor KapD</fullName>
    </submittedName>
</protein>
<dbReference type="Gene3D" id="3.30.420.10">
    <property type="entry name" value="Ribonuclease H-like superfamily/Ribonuclease H"/>
    <property type="match status" value="1"/>
</dbReference>
<dbReference type="SMART" id="SM00479">
    <property type="entry name" value="EXOIII"/>
    <property type="match status" value="1"/>
</dbReference>
<dbReference type="InterPro" id="IPR013520">
    <property type="entry name" value="Ribonucl_H"/>
</dbReference>
<accession>A0AB94INS8</accession>
<keyword evidence="6" id="KW-1185">Reference proteome</keyword>
<organism evidence="5 6">
    <name type="scientific">Neobacillus vireti LMG 21834</name>
    <dbReference type="NCBI Taxonomy" id="1131730"/>
    <lineage>
        <taxon>Bacteria</taxon>
        <taxon>Bacillati</taxon>
        <taxon>Bacillota</taxon>
        <taxon>Bacilli</taxon>
        <taxon>Bacillales</taxon>
        <taxon>Bacillaceae</taxon>
        <taxon>Neobacillus</taxon>
    </lineage>
</organism>
<evidence type="ECO:0000259" key="4">
    <source>
        <dbReference type="SMART" id="SM00479"/>
    </source>
</evidence>
<dbReference type="InterPro" id="IPR051274">
    <property type="entry name" value="3-5_Exoribonuclease"/>
</dbReference>
<gene>
    <name evidence="5" type="ORF">BAVI_11224</name>
</gene>
<dbReference type="EMBL" id="ALAN01000062">
    <property type="protein sequence ID" value="ETI68714.1"/>
    <property type="molecule type" value="Genomic_DNA"/>
</dbReference>
<keyword evidence="2" id="KW-0378">Hydrolase</keyword>
<proteinExistence type="predicted"/>
<dbReference type="CDD" id="cd06133">
    <property type="entry name" value="ERI-1_3'hExo_like"/>
    <property type="match status" value="1"/>
</dbReference>
<evidence type="ECO:0000256" key="2">
    <source>
        <dbReference type="ARBA" id="ARBA00022801"/>
    </source>
</evidence>
<evidence type="ECO:0000313" key="6">
    <source>
        <dbReference type="Proteomes" id="UP000018877"/>
    </source>
</evidence>
<dbReference type="PANTHER" id="PTHR23044">
    <property type="entry name" value="3'-5' EXONUCLEASE ERI1-RELATED"/>
    <property type="match status" value="1"/>
</dbReference>
<comment type="caution">
    <text evidence="5">The sequence shown here is derived from an EMBL/GenBank/DDBJ whole genome shotgun (WGS) entry which is preliminary data.</text>
</comment>
<dbReference type="InterPro" id="IPR012337">
    <property type="entry name" value="RNaseH-like_sf"/>
</dbReference>
<evidence type="ECO:0000313" key="5">
    <source>
        <dbReference type="EMBL" id="ETI68714.1"/>
    </source>
</evidence>
<keyword evidence="3" id="KW-0269">Exonuclease</keyword>
<feature type="domain" description="Exonuclease" evidence="4">
    <location>
        <begin position="18"/>
        <end position="197"/>
    </location>
</feature>
<dbReference type="InterPro" id="IPR036397">
    <property type="entry name" value="RNaseH_sf"/>
</dbReference>
<dbReference type="GO" id="GO:0003676">
    <property type="term" value="F:nucleic acid binding"/>
    <property type="evidence" value="ECO:0007669"/>
    <property type="project" value="InterPro"/>
</dbReference>
<dbReference type="Pfam" id="PF00929">
    <property type="entry name" value="RNase_T"/>
    <property type="match status" value="1"/>
</dbReference>
<reference evidence="5 6" key="1">
    <citation type="journal article" date="2014" name="Environ. Microbiol.">
        <title>The nitrate-ammonifying and nosZ-carrying bacterium Bacillus vireti is a potent source and sink for nitric and nitrous oxide under high nitrate conditions.</title>
        <authorList>
            <person name="Mania D."/>
            <person name="Heylen K."/>
            <person name="van Spanning R.J."/>
            <person name="Frostegard A."/>
        </authorList>
    </citation>
    <scope>NUCLEOTIDE SEQUENCE [LARGE SCALE GENOMIC DNA]</scope>
    <source>
        <strain evidence="5 6">LMG 21834</strain>
    </source>
</reference>
<dbReference type="InterPro" id="IPR047201">
    <property type="entry name" value="ERI-1_3'hExo-like"/>
</dbReference>
<evidence type="ECO:0000256" key="1">
    <source>
        <dbReference type="ARBA" id="ARBA00022722"/>
    </source>
</evidence>